<dbReference type="EMBL" id="CAKOFQ010006776">
    <property type="protein sequence ID" value="CAH1970624.1"/>
    <property type="molecule type" value="Genomic_DNA"/>
</dbReference>
<evidence type="ECO:0000256" key="4">
    <source>
        <dbReference type="ARBA" id="ARBA00022801"/>
    </source>
</evidence>
<dbReference type="AlphaFoldDB" id="A0A9P0KFV1"/>
<comment type="catalytic activity">
    <reaction evidence="1">
        <text>Hydrolysis of terminal non-reducing N-acetyl-D-hexosamine residues in N-acetyl-beta-D-hexosaminides.</text>
        <dbReference type="EC" id="3.2.1.52"/>
    </reaction>
</comment>
<evidence type="ECO:0000259" key="7">
    <source>
        <dbReference type="Pfam" id="PF00728"/>
    </source>
</evidence>
<evidence type="ECO:0000256" key="6">
    <source>
        <dbReference type="SAM" id="Phobius"/>
    </source>
</evidence>
<dbReference type="InterPro" id="IPR038901">
    <property type="entry name" value="HEXDC-like"/>
</dbReference>
<keyword evidence="6" id="KW-0472">Membrane</keyword>
<dbReference type="InterPro" id="IPR017853">
    <property type="entry name" value="GH"/>
</dbReference>
<dbReference type="SUPFAM" id="SSF51445">
    <property type="entry name" value="(Trans)glycosidases"/>
    <property type="match status" value="1"/>
</dbReference>
<name>A0A9P0KFV1_ACAOB</name>
<dbReference type="CDD" id="cd06565">
    <property type="entry name" value="GH20_GcnA-like"/>
    <property type="match status" value="1"/>
</dbReference>
<feature type="coiled-coil region" evidence="5">
    <location>
        <begin position="434"/>
        <end position="504"/>
    </location>
</feature>
<reference evidence="8" key="1">
    <citation type="submission" date="2022-03" db="EMBL/GenBank/DDBJ databases">
        <authorList>
            <person name="Sayadi A."/>
        </authorList>
    </citation>
    <scope>NUCLEOTIDE SEQUENCE</scope>
</reference>
<dbReference type="Pfam" id="PF00728">
    <property type="entry name" value="Glyco_hydro_20"/>
    <property type="match status" value="1"/>
</dbReference>
<gene>
    <name evidence="8" type="ORF">ACAOBT_LOCUS9019</name>
</gene>
<evidence type="ECO:0000313" key="9">
    <source>
        <dbReference type="Proteomes" id="UP001152888"/>
    </source>
</evidence>
<proteinExistence type="inferred from homology"/>
<evidence type="ECO:0000256" key="1">
    <source>
        <dbReference type="ARBA" id="ARBA00001231"/>
    </source>
</evidence>
<dbReference type="EC" id="3.2.1.52" evidence="3"/>
<keyword evidence="9" id="KW-1185">Reference proteome</keyword>
<dbReference type="PANTHER" id="PTHR21040">
    <property type="entry name" value="BCDNA.GH04120"/>
    <property type="match status" value="1"/>
</dbReference>
<organism evidence="8 9">
    <name type="scientific">Acanthoscelides obtectus</name>
    <name type="common">Bean weevil</name>
    <name type="synonym">Bruchus obtectus</name>
    <dbReference type="NCBI Taxonomy" id="200917"/>
    <lineage>
        <taxon>Eukaryota</taxon>
        <taxon>Metazoa</taxon>
        <taxon>Ecdysozoa</taxon>
        <taxon>Arthropoda</taxon>
        <taxon>Hexapoda</taxon>
        <taxon>Insecta</taxon>
        <taxon>Pterygota</taxon>
        <taxon>Neoptera</taxon>
        <taxon>Endopterygota</taxon>
        <taxon>Coleoptera</taxon>
        <taxon>Polyphaga</taxon>
        <taxon>Cucujiformia</taxon>
        <taxon>Chrysomeloidea</taxon>
        <taxon>Chrysomelidae</taxon>
        <taxon>Bruchinae</taxon>
        <taxon>Bruchini</taxon>
        <taxon>Acanthoscelides</taxon>
    </lineage>
</organism>
<feature type="domain" description="Glycoside hydrolase family 20 catalytic" evidence="7">
    <location>
        <begin position="122"/>
        <end position="272"/>
    </location>
</feature>
<comment type="caution">
    <text evidence="8">The sequence shown here is derived from an EMBL/GenBank/DDBJ whole genome shotgun (WGS) entry which is preliminary data.</text>
</comment>
<dbReference type="Proteomes" id="UP001152888">
    <property type="component" value="Unassembled WGS sequence"/>
</dbReference>
<dbReference type="PANTHER" id="PTHR21040:SF13">
    <property type="entry name" value="BETA-N-ACETYLHEXOSAMINIDASE"/>
    <property type="match status" value="1"/>
</dbReference>
<evidence type="ECO:0000256" key="3">
    <source>
        <dbReference type="ARBA" id="ARBA00012663"/>
    </source>
</evidence>
<keyword evidence="6" id="KW-0812">Transmembrane</keyword>
<dbReference type="GO" id="GO:0005975">
    <property type="term" value="P:carbohydrate metabolic process"/>
    <property type="evidence" value="ECO:0007669"/>
    <property type="project" value="InterPro"/>
</dbReference>
<dbReference type="GO" id="GO:0004563">
    <property type="term" value="F:beta-N-acetylhexosaminidase activity"/>
    <property type="evidence" value="ECO:0007669"/>
    <property type="project" value="UniProtKB-EC"/>
</dbReference>
<keyword evidence="5" id="KW-0175">Coiled coil</keyword>
<keyword evidence="6" id="KW-1133">Transmembrane helix</keyword>
<feature type="transmembrane region" description="Helical" evidence="6">
    <location>
        <begin position="14"/>
        <end position="34"/>
    </location>
</feature>
<protein>
    <recommendedName>
        <fullName evidence="3">beta-N-acetylhexosaminidase</fullName>
        <ecNumber evidence="3">3.2.1.52</ecNumber>
    </recommendedName>
</protein>
<dbReference type="InterPro" id="IPR015883">
    <property type="entry name" value="Glyco_hydro_20_cat"/>
</dbReference>
<evidence type="ECO:0000256" key="5">
    <source>
        <dbReference type="SAM" id="Coils"/>
    </source>
</evidence>
<dbReference type="Gene3D" id="3.20.20.80">
    <property type="entry name" value="Glycosidases"/>
    <property type="match status" value="1"/>
</dbReference>
<sequence>MVYKRGPYKKHSNLKLYCFLLVAAVLICTVYFIWKQPADNVIEKSALERGSFMPQEFIPKTEPNNKPHPIVREKIVHLDLKGAPPKVFYYDHFFNLISKLGATGVLVEYEDMFPYQDELTNISALNAYSLSEIQTINDLAAKYSLKIIPLIQTFGHMEFILKLADYKKFREEPSTPQTICPTFSETLHLIETMVKQIIMAHPKSETVHIGADEVYYLGNCNRCKDFMREKNFSKNELYLEHVNSVAKIINKVKPDMRILMWDDELRTFSSTDLRSPHTVLNKQLEPVVWKYSREVYDELGPGLWVDYAGIFDKVWAASAFKGATGSSEIVSQVTHYLQNNRGWLSLIKEHEHRVHFAGIIITGWQRYDHFSVLCELLPVGVPTLAMVLRLVSGIDDSPMTPPLEVARLLNCSQPYGLIGSAFGSPRCSYLGGNLLESALALNQLKQELTSLKEDSRVKGWMNSGYNVKYQFSNVRHMEAIKAVLMRLQAELNDLQVEIGTSLSEIYDEHTVKEWQSTHVQPFAKEVETLLATCDKLLAKDTWPRRPLDRDEL</sequence>
<evidence type="ECO:0000313" key="8">
    <source>
        <dbReference type="EMBL" id="CAH1970624.1"/>
    </source>
</evidence>
<comment type="similarity">
    <text evidence="2">Belongs to the glycosyl hydrolase 20 family.</text>
</comment>
<accession>A0A9P0KFV1</accession>
<evidence type="ECO:0000256" key="2">
    <source>
        <dbReference type="ARBA" id="ARBA00006285"/>
    </source>
</evidence>
<keyword evidence="4" id="KW-0378">Hydrolase</keyword>
<dbReference type="OrthoDB" id="10023921at2759"/>